<comment type="caution">
    <text evidence="7">The sequence shown here is derived from an EMBL/GenBank/DDBJ whole genome shotgun (WGS) entry which is preliminary data.</text>
</comment>
<dbReference type="AlphaFoldDB" id="A0A853DRZ6"/>
<protein>
    <submittedName>
        <fullName evidence="7">GNAT superfamily N-acetyltransferase</fullName>
    </submittedName>
</protein>
<evidence type="ECO:0000256" key="3">
    <source>
        <dbReference type="ARBA" id="ARBA00022679"/>
    </source>
</evidence>
<feature type="domain" description="N-acetyltransferase" evidence="6">
    <location>
        <begin position="1"/>
        <end position="167"/>
    </location>
</feature>
<evidence type="ECO:0000256" key="2">
    <source>
        <dbReference type="ARBA" id="ARBA00022649"/>
    </source>
</evidence>
<dbReference type="Gene3D" id="3.40.630.30">
    <property type="match status" value="1"/>
</dbReference>
<evidence type="ECO:0000259" key="6">
    <source>
        <dbReference type="PROSITE" id="PS51186"/>
    </source>
</evidence>
<dbReference type="InterPro" id="IPR016181">
    <property type="entry name" value="Acyl_CoA_acyltransferase"/>
</dbReference>
<dbReference type="SUPFAM" id="SSF55729">
    <property type="entry name" value="Acyl-CoA N-acyltransferases (Nat)"/>
    <property type="match status" value="1"/>
</dbReference>
<evidence type="ECO:0000256" key="4">
    <source>
        <dbReference type="ARBA" id="ARBA00023315"/>
    </source>
</evidence>
<dbReference type="Proteomes" id="UP000521075">
    <property type="component" value="Unassembled WGS sequence"/>
</dbReference>
<dbReference type="PROSITE" id="PS51186">
    <property type="entry name" value="GNAT"/>
    <property type="match status" value="1"/>
</dbReference>
<keyword evidence="2" id="KW-1277">Toxin-antitoxin system</keyword>
<dbReference type="EMBL" id="JACCHJ010000001">
    <property type="protein sequence ID" value="NYK08435.1"/>
    <property type="molecule type" value="Genomic_DNA"/>
</dbReference>
<sequence length="169" mass="18278">MADRLRSERFDPAIHDVSSFACGEPALDTWLRDHAADADRRHTAATWVWVADGEVVGYYALSAHKVARAEVPGSIGRGGPREIPAVLIGKLALAERLRGRGLGDLLLADALTRVLAATQHVAARVVVVDALVENVARFYERLGFVRVPGSLVLVQRVRDVRAALAPDAE</sequence>
<gene>
    <name evidence="7" type="ORF">HNR14_000316</name>
</gene>
<proteinExistence type="predicted"/>
<evidence type="ECO:0000256" key="5">
    <source>
        <dbReference type="ARBA" id="ARBA00049880"/>
    </source>
</evidence>
<keyword evidence="8" id="KW-1185">Reference proteome</keyword>
<dbReference type="GO" id="GO:0016747">
    <property type="term" value="F:acyltransferase activity, transferring groups other than amino-acyl groups"/>
    <property type="evidence" value="ECO:0007669"/>
    <property type="project" value="InterPro"/>
</dbReference>
<comment type="catalytic activity">
    <reaction evidence="5">
        <text>glycyl-tRNA(Gly) + acetyl-CoA = N-acetylglycyl-tRNA(Gly) + CoA + H(+)</text>
        <dbReference type="Rhea" id="RHEA:81867"/>
        <dbReference type="Rhea" id="RHEA-COMP:9683"/>
        <dbReference type="Rhea" id="RHEA-COMP:19766"/>
        <dbReference type="ChEBI" id="CHEBI:15378"/>
        <dbReference type="ChEBI" id="CHEBI:57287"/>
        <dbReference type="ChEBI" id="CHEBI:57288"/>
        <dbReference type="ChEBI" id="CHEBI:78522"/>
        <dbReference type="ChEBI" id="CHEBI:232036"/>
    </reaction>
</comment>
<evidence type="ECO:0000313" key="7">
    <source>
        <dbReference type="EMBL" id="NYK08435.1"/>
    </source>
</evidence>
<evidence type="ECO:0000256" key="1">
    <source>
        <dbReference type="ARBA" id="ARBA00022491"/>
    </source>
</evidence>
<dbReference type="PANTHER" id="PTHR36449">
    <property type="entry name" value="ACETYLTRANSFERASE-RELATED"/>
    <property type="match status" value="1"/>
</dbReference>
<dbReference type="PANTHER" id="PTHR36449:SF1">
    <property type="entry name" value="ACETYLTRANSFERASE"/>
    <property type="match status" value="1"/>
</dbReference>
<organism evidence="7 8">
    <name type="scientific">Leifsonia naganoensis</name>
    <dbReference type="NCBI Taxonomy" id="150025"/>
    <lineage>
        <taxon>Bacteria</taxon>
        <taxon>Bacillati</taxon>
        <taxon>Actinomycetota</taxon>
        <taxon>Actinomycetes</taxon>
        <taxon>Micrococcales</taxon>
        <taxon>Microbacteriaceae</taxon>
        <taxon>Leifsonia</taxon>
    </lineage>
</organism>
<dbReference type="InterPro" id="IPR000182">
    <property type="entry name" value="GNAT_dom"/>
</dbReference>
<evidence type="ECO:0000313" key="8">
    <source>
        <dbReference type="Proteomes" id="UP000521075"/>
    </source>
</evidence>
<dbReference type="RefSeq" id="WP_179699507.1">
    <property type="nucleotide sequence ID" value="NZ_BAAAHA010000002.1"/>
</dbReference>
<name>A0A853DRZ6_9MICO</name>
<accession>A0A853DRZ6</accession>
<keyword evidence="1" id="KW-0678">Repressor</keyword>
<dbReference type="Pfam" id="PF13508">
    <property type="entry name" value="Acetyltransf_7"/>
    <property type="match status" value="1"/>
</dbReference>
<keyword evidence="3 7" id="KW-0808">Transferase</keyword>
<keyword evidence="4" id="KW-0012">Acyltransferase</keyword>
<reference evidence="7 8" key="1">
    <citation type="submission" date="2020-07" db="EMBL/GenBank/DDBJ databases">
        <title>Sequencing the genomes of 1000 actinobacteria strains.</title>
        <authorList>
            <person name="Klenk H.-P."/>
        </authorList>
    </citation>
    <scope>NUCLEOTIDE SEQUENCE [LARGE SCALE GENOMIC DNA]</scope>
    <source>
        <strain evidence="7 8">DSM 15166</strain>
    </source>
</reference>